<dbReference type="EMBL" id="WTVP01000009">
    <property type="protein sequence ID" value="NMG14913.1"/>
    <property type="molecule type" value="Genomic_DNA"/>
</dbReference>
<name>A0ABX1NSZ5_9RHOO</name>
<dbReference type="PANTHER" id="PTHR36173">
    <property type="entry name" value="RIBONUCLEASE VAPC16-RELATED"/>
    <property type="match status" value="1"/>
</dbReference>
<dbReference type="Gene3D" id="3.40.50.1010">
    <property type="entry name" value="5'-nuclease"/>
    <property type="match status" value="1"/>
</dbReference>
<dbReference type="InterPro" id="IPR052919">
    <property type="entry name" value="TA_system_RNase"/>
</dbReference>
<feature type="domain" description="PIN" evidence="1">
    <location>
        <begin position="3"/>
        <end position="120"/>
    </location>
</feature>
<dbReference type="InterPro" id="IPR029060">
    <property type="entry name" value="PIN-like_dom_sf"/>
</dbReference>
<dbReference type="InterPro" id="IPR002716">
    <property type="entry name" value="PIN_dom"/>
</dbReference>
<dbReference type="CDD" id="cd09872">
    <property type="entry name" value="PIN_Sll0205-like"/>
    <property type="match status" value="1"/>
</dbReference>
<dbReference type="PANTHER" id="PTHR36173:SF2">
    <property type="entry name" value="RIBONUCLEASE VAPC16"/>
    <property type="match status" value="1"/>
</dbReference>
<sequence length="128" mass="14314">MRYLLDTHALLWWFTDDPRLSPVAREAIADDANVVLVSAASAWEIATKHRLGKLNEAADAVRRFDELVALDGFQHLPVCHFHALKAGGYPVEHRDPFDRMLAAQSELESVQLITCDPAFALFGTATLW</sequence>
<comment type="caution">
    <text evidence="2">The sequence shown here is derived from an EMBL/GenBank/DDBJ whole genome shotgun (WGS) entry which is preliminary data.</text>
</comment>
<gene>
    <name evidence="2" type="ORF">GPA24_05005</name>
</gene>
<keyword evidence="3" id="KW-1185">Reference proteome</keyword>
<accession>A0ABX1NSZ5</accession>
<dbReference type="InterPro" id="IPR041705">
    <property type="entry name" value="PIN_Sll0205"/>
</dbReference>
<dbReference type="Pfam" id="PF01850">
    <property type="entry name" value="PIN"/>
    <property type="match status" value="1"/>
</dbReference>
<dbReference type="SUPFAM" id="SSF88723">
    <property type="entry name" value="PIN domain-like"/>
    <property type="match status" value="1"/>
</dbReference>
<reference evidence="2 3" key="1">
    <citation type="submission" date="2019-12" db="EMBL/GenBank/DDBJ databases">
        <title>Comparative genomics gives insights into the taxonomy of the Azoarcus-Aromatoleum group and reveals separate origins of nif in the plant-associated Azoarcus and non-plant-associated Aromatoleum sub-groups.</title>
        <authorList>
            <person name="Lafos M."/>
            <person name="Maluk M."/>
            <person name="Batista M."/>
            <person name="Junghare M."/>
            <person name="Carmona M."/>
            <person name="Faoro H."/>
            <person name="Cruz L.M."/>
            <person name="Battistoni F."/>
            <person name="De Souza E."/>
            <person name="Pedrosa F."/>
            <person name="Chen W.-M."/>
            <person name="Poole P.S."/>
            <person name="Dixon R.A."/>
            <person name="James E.K."/>
        </authorList>
    </citation>
    <scope>NUCLEOTIDE SEQUENCE [LARGE SCALE GENOMIC DNA]</scope>
    <source>
        <strain evidence="2 3">PbN1</strain>
    </source>
</reference>
<evidence type="ECO:0000259" key="1">
    <source>
        <dbReference type="Pfam" id="PF01850"/>
    </source>
</evidence>
<evidence type="ECO:0000313" key="2">
    <source>
        <dbReference type="EMBL" id="NMG14913.1"/>
    </source>
</evidence>
<protein>
    <submittedName>
        <fullName evidence="2">PIN domain-containing protein</fullName>
    </submittedName>
</protein>
<organism evidence="2 3">
    <name type="scientific">Aromatoleum bremense</name>
    <dbReference type="NCBI Taxonomy" id="76115"/>
    <lineage>
        <taxon>Bacteria</taxon>
        <taxon>Pseudomonadati</taxon>
        <taxon>Pseudomonadota</taxon>
        <taxon>Betaproteobacteria</taxon>
        <taxon>Rhodocyclales</taxon>
        <taxon>Rhodocyclaceae</taxon>
        <taxon>Aromatoleum</taxon>
    </lineage>
</organism>
<proteinExistence type="predicted"/>
<dbReference type="RefSeq" id="WP_169201664.1">
    <property type="nucleotide sequence ID" value="NZ_CP059467.1"/>
</dbReference>
<dbReference type="Proteomes" id="UP000633943">
    <property type="component" value="Unassembled WGS sequence"/>
</dbReference>
<evidence type="ECO:0000313" key="3">
    <source>
        <dbReference type="Proteomes" id="UP000633943"/>
    </source>
</evidence>